<sequence length="56" mass="6606">MEKEANEVKVKLLGMDEAIEKVERYFEILKEAKKLANELASMEFDIVFNEDKKKEI</sequence>
<dbReference type="RefSeq" id="WP_178946670.1">
    <property type="nucleotide sequence ID" value="NZ_AP019810.1"/>
</dbReference>
<reference evidence="1 2" key="1">
    <citation type="submission" date="2019-07" db="EMBL/GenBank/DDBJ databases">
        <title>antibiotic susceptibility of plant-derived lactic acid bacteria.</title>
        <authorList>
            <person name="Sugiyama M."/>
            <person name="Noda M."/>
        </authorList>
    </citation>
    <scope>NUCLEOTIDE SEQUENCE [LARGE SCALE GENOMIC DNA]</scope>
    <source>
        <strain evidence="1 2">15-1A</strain>
    </source>
</reference>
<dbReference type="Proteomes" id="UP000509460">
    <property type="component" value="Chromosome"/>
</dbReference>
<organism evidence="1 2">
    <name type="scientific">Enterococcus mundtii</name>
    <dbReference type="NCBI Taxonomy" id="53346"/>
    <lineage>
        <taxon>Bacteria</taxon>
        <taxon>Bacillati</taxon>
        <taxon>Bacillota</taxon>
        <taxon>Bacilli</taxon>
        <taxon>Lactobacillales</taxon>
        <taxon>Enterococcaceae</taxon>
        <taxon>Enterococcus</taxon>
    </lineage>
</organism>
<gene>
    <name evidence="1" type="ORF">EM151A_2359</name>
</gene>
<evidence type="ECO:0000313" key="2">
    <source>
        <dbReference type="Proteomes" id="UP000509460"/>
    </source>
</evidence>
<name>A0AAI8R9W4_ENTMU</name>
<proteinExistence type="predicted"/>
<protein>
    <submittedName>
        <fullName evidence="1">Uncharacterized protein</fullName>
    </submittedName>
</protein>
<accession>A0AAI8R9W4</accession>
<dbReference type="EMBL" id="AP019810">
    <property type="protein sequence ID" value="BBM15540.1"/>
    <property type="molecule type" value="Genomic_DNA"/>
</dbReference>
<dbReference type="AlphaFoldDB" id="A0AAI8R9W4"/>
<evidence type="ECO:0000313" key="1">
    <source>
        <dbReference type="EMBL" id="BBM15540.1"/>
    </source>
</evidence>